<organism evidence="2 3">
    <name type="scientific">Apiospora phragmitis</name>
    <dbReference type="NCBI Taxonomy" id="2905665"/>
    <lineage>
        <taxon>Eukaryota</taxon>
        <taxon>Fungi</taxon>
        <taxon>Dikarya</taxon>
        <taxon>Ascomycota</taxon>
        <taxon>Pezizomycotina</taxon>
        <taxon>Sordariomycetes</taxon>
        <taxon>Xylariomycetidae</taxon>
        <taxon>Amphisphaeriales</taxon>
        <taxon>Apiosporaceae</taxon>
        <taxon>Apiospora</taxon>
    </lineage>
</organism>
<feature type="transmembrane region" description="Helical" evidence="1">
    <location>
        <begin position="97"/>
        <end position="119"/>
    </location>
</feature>
<evidence type="ECO:0000313" key="2">
    <source>
        <dbReference type="EMBL" id="KAK8069894.1"/>
    </source>
</evidence>
<proteinExistence type="predicted"/>
<keyword evidence="1" id="KW-1133">Transmembrane helix</keyword>
<keyword evidence="1" id="KW-0812">Transmembrane</keyword>
<comment type="caution">
    <text evidence="2">The sequence shown here is derived from an EMBL/GenBank/DDBJ whole genome shotgun (WGS) entry which is preliminary data.</text>
</comment>
<accession>A0ABR1VF94</accession>
<gene>
    <name evidence="2" type="ORF">PG994_006510</name>
</gene>
<name>A0ABR1VF94_9PEZI</name>
<dbReference type="PANTHER" id="PTHR38848">
    <property type="entry name" value="G-PROTEIN COUPLED RECEPTORS FAMILY 3 PROFILE DOMAIN-CONTAINING PROTEIN"/>
    <property type="match status" value="1"/>
</dbReference>
<keyword evidence="1" id="KW-0472">Membrane</keyword>
<keyword evidence="3" id="KW-1185">Reference proteome</keyword>
<sequence length="326" mass="36405">MFLPRSDVDNDMLMPTMDASLSHVAQPAIAPRVNSFIPETTPVTVVNVLINLAISSISIALLSPSPRTPVPLSQVDTDSIFPAYRCTLVKNWSRVPLAMWLVFLVFGSAWIFAFTTAVFQYIVKFNSSPLACHSTTQACIAFFITTKLPRMDRGYFLHAGDSTYRPAQLYRLRWALQCIPYHALSRSTYKIAFVPPSERQQSSTGKPFERPARELSIRTFTGSCLALLSISANMIVFTVFEDEPMWMCMVSCQSDGEPACLFFHLFGGPLDNTGRTLGAARRRPINLRILGRNGRFQHAPIHAEELKIGREGDDSTLKAVQTRHSP</sequence>
<evidence type="ECO:0000256" key="1">
    <source>
        <dbReference type="SAM" id="Phobius"/>
    </source>
</evidence>
<dbReference type="Proteomes" id="UP001480595">
    <property type="component" value="Unassembled WGS sequence"/>
</dbReference>
<reference evidence="2 3" key="1">
    <citation type="submission" date="2023-01" db="EMBL/GenBank/DDBJ databases">
        <title>Analysis of 21 Apiospora genomes using comparative genomics revels a genus with tremendous synthesis potential of carbohydrate active enzymes and secondary metabolites.</title>
        <authorList>
            <person name="Sorensen T."/>
        </authorList>
    </citation>
    <scope>NUCLEOTIDE SEQUENCE [LARGE SCALE GENOMIC DNA]</scope>
    <source>
        <strain evidence="2 3">CBS 135458</strain>
    </source>
</reference>
<dbReference type="PANTHER" id="PTHR38848:SF3">
    <property type="entry name" value="G-PROTEIN COUPLED RECEPTORS FAMILY 3 PROFILE DOMAIN-CONTAINING PROTEIN"/>
    <property type="match status" value="1"/>
</dbReference>
<protein>
    <submittedName>
        <fullName evidence="2">Uncharacterized protein</fullName>
    </submittedName>
</protein>
<evidence type="ECO:0000313" key="3">
    <source>
        <dbReference type="Proteomes" id="UP001480595"/>
    </source>
</evidence>
<dbReference type="RefSeq" id="XP_066717188.1">
    <property type="nucleotide sequence ID" value="XM_066857919.1"/>
</dbReference>
<dbReference type="GeneID" id="92090982"/>
<dbReference type="EMBL" id="JAQQWL010000006">
    <property type="protein sequence ID" value="KAK8069894.1"/>
    <property type="molecule type" value="Genomic_DNA"/>
</dbReference>